<dbReference type="SMART" id="SM00900">
    <property type="entry name" value="FMN_bind"/>
    <property type="match status" value="1"/>
</dbReference>
<keyword evidence="4" id="KW-1185">Reference proteome</keyword>
<protein>
    <submittedName>
        <fullName evidence="3">FMN-binding protein</fullName>
    </submittedName>
</protein>
<keyword evidence="1" id="KW-0732">Signal</keyword>
<dbReference type="EMBL" id="JACSPX010000003">
    <property type="protein sequence ID" value="MBD8012741.1"/>
    <property type="molecule type" value="Genomic_DNA"/>
</dbReference>
<feature type="signal peptide" evidence="1">
    <location>
        <begin position="1"/>
        <end position="31"/>
    </location>
</feature>
<evidence type="ECO:0000313" key="4">
    <source>
        <dbReference type="Proteomes" id="UP000611521"/>
    </source>
</evidence>
<proteinExistence type="predicted"/>
<dbReference type="Gene3D" id="3.90.1010.20">
    <property type="match status" value="1"/>
</dbReference>
<dbReference type="Pfam" id="PF04205">
    <property type="entry name" value="FMN_bind"/>
    <property type="match status" value="1"/>
</dbReference>
<evidence type="ECO:0000259" key="2">
    <source>
        <dbReference type="SMART" id="SM00900"/>
    </source>
</evidence>
<comment type="caution">
    <text evidence="3">The sequence shown here is derived from an EMBL/GenBank/DDBJ whole genome shotgun (WGS) entry which is preliminary data.</text>
</comment>
<gene>
    <name evidence="3" type="ORF">H9633_10580</name>
</gene>
<sequence length="148" mass="15030">MNVHPAARTGTALLGVAGALVLAGCSGAADADTGKADPSPLSTDATAPYADGTYTAEGSYRTPETVETIEVTLTIADDTVTDVRVVGDPLAPESKNYQGQFIAGISDVVVGKKLDELEVDRVAGSSLTSDGFDQAVVKIKDEAATAAE</sequence>
<evidence type="ECO:0000313" key="3">
    <source>
        <dbReference type="EMBL" id="MBD8012741.1"/>
    </source>
</evidence>
<accession>A0ABR8W7Q3</accession>
<evidence type="ECO:0000256" key="1">
    <source>
        <dbReference type="SAM" id="SignalP"/>
    </source>
</evidence>
<name>A0ABR8W7Q3_9MICO</name>
<dbReference type="Proteomes" id="UP000611521">
    <property type="component" value="Unassembled WGS sequence"/>
</dbReference>
<reference evidence="3 4" key="1">
    <citation type="submission" date="2020-08" db="EMBL/GenBank/DDBJ databases">
        <title>A Genomic Blueprint of the Chicken Gut Microbiome.</title>
        <authorList>
            <person name="Gilroy R."/>
            <person name="Ravi A."/>
            <person name="Getino M."/>
            <person name="Pursley I."/>
            <person name="Horton D.L."/>
            <person name="Alikhan N.-F."/>
            <person name="Baker D."/>
            <person name="Gharbi K."/>
            <person name="Hall N."/>
            <person name="Watson M."/>
            <person name="Adriaenssens E.M."/>
            <person name="Foster-Nyarko E."/>
            <person name="Jarju S."/>
            <person name="Secka A."/>
            <person name="Antonio M."/>
            <person name="Oren A."/>
            <person name="Chaudhuri R."/>
            <person name="La Ragione R.M."/>
            <person name="Hildebrand F."/>
            <person name="Pallen M.J."/>
        </authorList>
    </citation>
    <scope>NUCLEOTIDE SEQUENCE [LARGE SCALE GENOMIC DNA]</scope>
    <source>
        <strain evidence="3 4">Re1</strain>
    </source>
</reference>
<feature type="domain" description="FMN-binding" evidence="2">
    <location>
        <begin position="60"/>
        <end position="143"/>
    </location>
</feature>
<dbReference type="InterPro" id="IPR007329">
    <property type="entry name" value="FMN-bd"/>
</dbReference>
<organism evidence="3 4">
    <name type="scientific">Microbacterium commune</name>
    <dbReference type="NCBI Taxonomy" id="2762219"/>
    <lineage>
        <taxon>Bacteria</taxon>
        <taxon>Bacillati</taxon>
        <taxon>Actinomycetota</taxon>
        <taxon>Actinomycetes</taxon>
        <taxon>Micrococcales</taxon>
        <taxon>Microbacteriaceae</taxon>
        <taxon>Microbacterium</taxon>
    </lineage>
</organism>
<feature type="chain" id="PRO_5047091968" evidence="1">
    <location>
        <begin position="32"/>
        <end position="148"/>
    </location>
</feature>